<sequence length="268" mass="30279">MASRAWPAVRILAEHQDKYQIQWEGDWLPTWEPKSNASERLVADWVQQQRADGRDGGGPGCYYAAKCIVRERPKHYLVDWCPDECTGEQYAPTWVHKKAATRALVAEWNNQTKKKKKQKKTTTTMRKGLAAQTTGKRSRHHDDDALPANQEPPPQPLPLSRPQSSPPSAHLGLAQQQQQQQQQLQLDAAESENGSSRRNPAPPATPLAMAKLRKLREQRRQAPQQMPPASAVETMTEKQGEAGRGAWWDGMPDLSRKSVYGLRKTLFH</sequence>
<proteinExistence type="predicted"/>
<feature type="region of interest" description="Disordered" evidence="2">
    <location>
        <begin position="106"/>
        <end position="246"/>
    </location>
</feature>
<dbReference type="Proteomes" id="UP001456524">
    <property type="component" value="Unassembled WGS sequence"/>
</dbReference>
<gene>
    <name evidence="3" type="ORF">IWX90DRAFT_490734</name>
</gene>
<evidence type="ECO:0000313" key="3">
    <source>
        <dbReference type="EMBL" id="KAK8152120.1"/>
    </source>
</evidence>
<name>A0ABR1XFG7_9PEZI</name>
<feature type="compositionally biased region" description="Pro residues" evidence="2">
    <location>
        <begin position="150"/>
        <end position="159"/>
    </location>
</feature>
<accession>A0ABR1XFG7</accession>
<organism evidence="3 4">
    <name type="scientific">Phyllosticta citrichinensis</name>
    <dbReference type="NCBI Taxonomy" id="1130410"/>
    <lineage>
        <taxon>Eukaryota</taxon>
        <taxon>Fungi</taxon>
        <taxon>Dikarya</taxon>
        <taxon>Ascomycota</taxon>
        <taxon>Pezizomycotina</taxon>
        <taxon>Dothideomycetes</taxon>
        <taxon>Dothideomycetes incertae sedis</taxon>
        <taxon>Botryosphaeriales</taxon>
        <taxon>Phyllostictaceae</taxon>
        <taxon>Phyllosticta</taxon>
    </lineage>
</organism>
<feature type="compositionally biased region" description="Low complexity" evidence="2">
    <location>
        <begin position="160"/>
        <end position="186"/>
    </location>
</feature>
<evidence type="ECO:0008006" key="5">
    <source>
        <dbReference type="Google" id="ProtNLM"/>
    </source>
</evidence>
<comment type="subunit">
    <text evidence="1">Component of the NuA4 histone acetyltransferase complex.</text>
</comment>
<protein>
    <recommendedName>
        <fullName evidence="5">Chromo domain-containing protein</fullName>
    </recommendedName>
</protein>
<dbReference type="InterPro" id="IPR016197">
    <property type="entry name" value="Chromo-like_dom_sf"/>
</dbReference>
<evidence type="ECO:0000256" key="2">
    <source>
        <dbReference type="SAM" id="MobiDB-lite"/>
    </source>
</evidence>
<dbReference type="EMBL" id="JBBWUH010000015">
    <property type="protein sequence ID" value="KAK8152120.1"/>
    <property type="molecule type" value="Genomic_DNA"/>
</dbReference>
<keyword evidence="4" id="KW-1185">Reference proteome</keyword>
<reference evidence="3 4" key="1">
    <citation type="journal article" date="2022" name="G3 (Bethesda)">
        <title>Enemy or ally: a genomic approach to elucidate the lifestyle of Phyllosticta citrichinaensis.</title>
        <authorList>
            <person name="Buijs V.A."/>
            <person name="Groenewald J.Z."/>
            <person name="Haridas S."/>
            <person name="LaButti K.M."/>
            <person name="Lipzen A."/>
            <person name="Martin F.M."/>
            <person name="Barry K."/>
            <person name="Grigoriev I.V."/>
            <person name="Crous P.W."/>
            <person name="Seidl M.F."/>
        </authorList>
    </citation>
    <scope>NUCLEOTIDE SEQUENCE [LARGE SCALE GENOMIC DNA]</scope>
    <source>
        <strain evidence="3 4">CBS 129764</strain>
    </source>
</reference>
<feature type="compositionally biased region" description="Low complexity" evidence="2">
    <location>
        <begin position="221"/>
        <end position="231"/>
    </location>
</feature>
<evidence type="ECO:0000313" key="4">
    <source>
        <dbReference type="Proteomes" id="UP001456524"/>
    </source>
</evidence>
<evidence type="ECO:0000256" key="1">
    <source>
        <dbReference type="ARBA" id="ARBA00011353"/>
    </source>
</evidence>
<comment type="caution">
    <text evidence="3">The sequence shown here is derived from an EMBL/GenBank/DDBJ whole genome shotgun (WGS) entry which is preliminary data.</text>
</comment>
<dbReference type="SUPFAM" id="SSF54160">
    <property type="entry name" value="Chromo domain-like"/>
    <property type="match status" value="1"/>
</dbReference>